<dbReference type="KEGG" id="sox:TM7x_00675"/>
<organism evidence="2 3">
    <name type="scientific">Candidatus Nanosynbacter lyticus</name>
    <dbReference type="NCBI Taxonomy" id="2093824"/>
    <lineage>
        <taxon>Bacteria</taxon>
        <taxon>Candidatus Saccharimonadota</taxon>
        <taxon>Candidatus Saccharimonadia</taxon>
        <taxon>Candidatus Nanosynbacterales</taxon>
        <taxon>Candidatus Nanosynbacteraceae</taxon>
        <taxon>Candidatus Nanosynbacter</taxon>
    </lineage>
</organism>
<proteinExistence type="predicted"/>
<dbReference type="AlphaFoldDB" id="A0A6S4GP91"/>
<protein>
    <recommendedName>
        <fullName evidence="4">Stress-induced protein</fullName>
    </recommendedName>
</protein>
<evidence type="ECO:0000313" key="3">
    <source>
        <dbReference type="Proteomes" id="UP000030902"/>
    </source>
</evidence>
<dbReference type="Proteomes" id="UP000030902">
    <property type="component" value="Chromosome"/>
</dbReference>
<dbReference type="InterPro" id="IPR019626">
    <property type="entry name" value="Stress-induced_KGG_rpt"/>
</dbReference>
<reference evidence="2 3" key="1">
    <citation type="journal article" date="2015" name="Proc. Natl. Acad. Sci. U.S.A.">
        <title>Cultivation of a human-associated TM7 phylotype reveals a reduced genome and epibiotic parasitic lifestyle.</title>
        <authorList>
            <person name="He X."/>
            <person name="McLean J.S."/>
            <person name="Edlund A."/>
            <person name="Yooseph S."/>
            <person name="Hall A.P."/>
            <person name="Liu S.Y."/>
            <person name="Dorrestein P.C."/>
            <person name="Esquenazi E."/>
            <person name="Hunter R.C."/>
            <person name="Cheng G."/>
            <person name="Nelson K.E."/>
            <person name="Lux R."/>
            <person name="Shi W."/>
        </authorList>
    </citation>
    <scope>NUCLEOTIDE SEQUENCE [LARGE SCALE GENOMIC DNA]</scope>
    <source>
        <strain evidence="2 3">TM7x</strain>
    </source>
</reference>
<dbReference type="RefSeq" id="WP_039327966.1">
    <property type="nucleotide sequence ID" value="NZ_CP007496.1"/>
</dbReference>
<feature type="compositionally biased region" description="Basic residues" evidence="1">
    <location>
        <begin position="55"/>
        <end position="69"/>
    </location>
</feature>
<evidence type="ECO:0000313" key="2">
    <source>
        <dbReference type="EMBL" id="AJA06329.1"/>
    </source>
</evidence>
<accession>A0A6S4GP91</accession>
<name>A0A6S4GP91_9BACT</name>
<evidence type="ECO:0008006" key="4">
    <source>
        <dbReference type="Google" id="ProtNLM"/>
    </source>
</evidence>
<dbReference type="Pfam" id="PF10685">
    <property type="entry name" value="KGG"/>
    <property type="match status" value="1"/>
</dbReference>
<keyword evidence="3" id="KW-1185">Reference proteome</keyword>
<sequence>MAGTKAGGLKAAQKNLARDPDFYAKIGRKGGKNGRTGGFAANPALARIAGAKGGRISRRTKKTVQKTAE</sequence>
<feature type="region of interest" description="Disordered" evidence="1">
    <location>
        <begin position="48"/>
        <end position="69"/>
    </location>
</feature>
<gene>
    <name evidence="2" type="ORF">TM7x_00675</name>
</gene>
<evidence type="ECO:0000256" key="1">
    <source>
        <dbReference type="SAM" id="MobiDB-lite"/>
    </source>
</evidence>
<dbReference type="EMBL" id="CP007496">
    <property type="protein sequence ID" value="AJA06329.1"/>
    <property type="molecule type" value="Genomic_DNA"/>
</dbReference>